<comment type="caution">
    <text evidence="1">The sequence shown here is derived from an EMBL/GenBank/DDBJ whole genome shotgun (WGS) entry which is preliminary data.</text>
</comment>
<evidence type="ECO:0000313" key="2">
    <source>
        <dbReference type="Proteomes" id="UP001597041"/>
    </source>
</evidence>
<dbReference type="RefSeq" id="WP_379592230.1">
    <property type="nucleotide sequence ID" value="NZ_JBHTKK010000013.1"/>
</dbReference>
<sequence length="72" mass="8403">MDIEHPEITRVRRTGYPYSERRQMFVTDGLGNDVHSGDEILEFDDEFYLVDELSVDAREILEKHGADYVIAK</sequence>
<name>A0ABW3NJX7_9BACI</name>
<reference evidence="2" key="1">
    <citation type="journal article" date="2019" name="Int. J. Syst. Evol. Microbiol.">
        <title>The Global Catalogue of Microorganisms (GCM) 10K type strain sequencing project: providing services to taxonomists for standard genome sequencing and annotation.</title>
        <authorList>
            <consortium name="The Broad Institute Genomics Platform"/>
            <consortium name="The Broad Institute Genome Sequencing Center for Infectious Disease"/>
            <person name="Wu L."/>
            <person name="Ma J."/>
        </authorList>
    </citation>
    <scope>NUCLEOTIDE SEQUENCE [LARGE SCALE GENOMIC DNA]</scope>
    <source>
        <strain evidence="2">CCUG 56608</strain>
    </source>
</reference>
<dbReference type="EMBL" id="JBHTKK010000013">
    <property type="protein sequence ID" value="MFD1066651.1"/>
    <property type="molecule type" value="Genomic_DNA"/>
</dbReference>
<organism evidence="1 2">
    <name type="scientific">Oceanobacillus locisalsi</name>
    <dbReference type="NCBI Taxonomy" id="546107"/>
    <lineage>
        <taxon>Bacteria</taxon>
        <taxon>Bacillati</taxon>
        <taxon>Bacillota</taxon>
        <taxon>Bacilli</taxon>
        <taxon>Bacillales</taxon>
        <taxon>Bacillaceae</taxon>
        <taxon>Oceanobacillus</taxon>
    </lineage>
</organism>
<dbReference type="Proteomes" id="UP001597041">
    <property type="component" value="Unassembled WGS sequence"/>
</dbReference>
<keyword evidence="2" id="KW-1185">Reference proteome</keyword>
<protein>
    <submittedName>
        <fullName evidence="1">Uncharacterized protein</fullName>
    </submittedName>
</protein>
<gene>
    <name evidence="1" type="ORF">ACFQ19_11505</name>
</gene>
<evidence type="ECO:0000313" key="1">
    <source>
        <dbReference type="EMBL" id="MFD1066651.1"/>
    </source>
</evidence>
<accession>A0ABW3NJX7</accession>
<proteinExistence type="predicted"/>